<keyword evidence="1" id="KW-0812">Transmembrane</keyword>
<dbReference type="AlphaFoldDB" id="A0A1F6BNC3"/>
<protein>
    <recommendedName>
        <fullName evidence="2">EamA domain-containing protein</fullName>
    </recommendedName>
</protein>
<feature type="domain" description="EamA" evidence="2">
    <location>
        <begin position="9"/>
        <end position="142"/>
    </location>
</feature>
<name>A0A1F6BNC3_9BACT</name>
<feature type="transmembrane region" description="Helical" evidence="1">
    <location>
        <begin position="182"/>
        <end position="202"/>
    </location>
</feature>
<feature type="transmembrane region" description="Helical" evidence="1">
    <location>
        <begin position="214"/>
        <end position="236"/>
    </location>
</feature>
<evidence type="ECO:0000313" key="3">
    <source>
        <dbReference type="EMBL" id="OGG38411.1"/>
    </source>
</evidence>
<feature type="transmembrane region" description="Helical" evidence="1">
    <location>
        <begin position="271"/>
        <end position="291"/>
    </location>
</feature>
<reference evidence="3 4" key="1">
    <citation type="journal article" date="2016" name="Nat. Commun.">
        <title>Thousands of microbial genomes shed light on interconnected biogeochemical processes in an aquifer system.</title>
        <authorList>
            <person name="Anantharaman K."/>
            <person name="Brown C.T."/>
            <person name="Hug L.A."/>
            <person name="Sharon I."/>
            <person name="Castelle C.J."/>
            <person name="Probst A.J."/>
            <person name="Thomas B.C."/>
            <person name="Singh A."/>
            <person name="Wilkins M.J."/>
            <person name="Karaoz U."/>
            <person name="Brodie E.L."/>
            <person name="Williams K.H."/>
            <person name="Hubbard S.S."/>
            <person name="Banfield J.F."/>
        </authorList>
    </citation>
    <scope>NUCLEOTIDE SEQUENCE [LARGE SCALE GENOMIC DNA]</scope>
</reference>
<accession>A0A1F6BNC3</accession>
<evidence type="ECO:0000313" key="4">
    <source>
        <dbReference type="Proteomes" id="UP000178825"/>
    </source>
</evidence>
<feature type="transmembrane region" description="Helical" evidence="1">
    <location>
        <begin position="72"/>
        <end position="91"/>
    </location>
</feature>
<dbReference type="PANTHER" id="PTHR22911">
    <property type="entry name" value="ACYL-MALONYL CONDENSING ENZYME-RELATED"/>
    <property type="match status" value="1"/>
</dbReference>
<feature type="transmembrane region" description="Helical" evidence="1">
    <location>
        <begin position="97"/>
        <end position="119"/>
    </location>
</feature>
<sequence>MESGMKTTRGVALVLISALMFGSYGIWSRLIGGNFGIFYQGWTRALIIAIILFPFLYFAGKIIRIEKSDWKWLSVYLIFTSLTQAPIFYAFNHMDIGSATLLFFVTMLLTMYTVGFVFLKEKITKVKALSFLLAIAGMCLVFSFSLAAFTLLAALMAVLNGVASGGEVSFSKKLSDKYSPLYITWLSWLIIIPTNGLMSVFLGETQHLPSFDIVWLYQLGYVAAGIIGFWFVIYGFKYVEASIGGLLGLFEIIFSITFGILIFNESLTGKVVAGGLIIVLAAAAPHLFSFWRKDTTFSHS</sequence>
<evidence type="ECO:0000259" key="2">
    <source>
        <dbReference type="Pfam" id="PF00892"/>
    </source>
</evidence>
<feature type="transmembrane region" description="Helical" evidence="1">
    <location>
        <begin position="41"/>
        <end position="60"/>
    </location>
</feature>
<comment type="caution">
    <text evidence="3">The sequence shown here is derived from an EMBL/GenBank/DDBJ whole genome shotgun (WGS) entry which is preliminary data.</text>
</comment>
<dbReference type="GO" id="GO:0016020">
    <property type="term" value="C:membrane"/>
    <property type="evidence" value="ECO:0007669"/>
    <property type="project" value="InterPro"/>
</dbReference>
<dbReference type="EMBL" id="MFKJ01000023">
    <property type="protein sequence ID" value="OGG38411.1"/>
    <property type="molecule type" value="Genomic_DNA"/>
</dbReference>
<feature type="domain" description="EamA" evidence="2">
    <location>
        <begin position="152"/>
        <end position="282"/>
    </location>
</feature>
<dbReference type="InterPro" id="IPR037185">
    <property type="entry name" value="EmrE-like"/>
</dbReference>
<keyword evidence="1" id="KW-0472">Membrane</keyword>
<organism evidence="3 4">
    <name type="scientific">Candidatus Jorgensenbacteria bacterium RIFCSPHIGHO2_02_FULL_45_20</name>
    <dbReference type="NCBI Taxonomy" id="1798470"/>
    <lineage>
        <taxon>Bacteria</taxon>
        <taxon>Candidatus Joergenseniibacteriota</taxon>
    </lineage>
</organism>
<keyword evidence="1" id="KW-1133">Transmembrane helix</keyword>
<proteinExistence type="predicted"/>
<dbReference type="InterPro" id="IPR000620">
    <property type="entry name" value="EamA_dom"/>
</dbReference>
<feature type="transmembrane region" description="Helical" evidence="1">
    <location>
        <begin position="242"/>
        <end position="264"/>
    </location>
</feature>
<dbReference type="Proteomes" id="UP000178825">
    <property type="component" value="Unassembled WGS sequence"/>
</dbReference>
<gene>
    <name evidence="3" type="ORF">A3D55_00925</name>
</gene>
<evidence type="ECO:0000256" key="1">
    <source>
        <dbReference type="SAM" id="Phobius"/>
    </source>
</evidence>
<dbReference type="Pfam" id="PF00892">
    <property type="entry name" value="EamA"/>
    <property type="match status" value="2"/>
</dbReference>
<dbReference type="SUPFAM" id="SSF103481">
    <property type="entry name" value="Multidrug resistance efflux transporter EmrE"/>
    <property type="match status" value="2"/>
</dbReference>
<feature type="transmembrane region" description="Helical" evidence="1">
    <location>
        <begin position="131"/>
        <end position="162"/>
    </location>
</feature>
<dbReference type="STRING" id="1798470.A3D55_00925"/>